<organism evidence="2 3">
    <name type="scientific">Aurantiacibacter zhengii</name>
    <dbReference type="NCBI Taxonomy" id="2307003"/>
    <lineage>
        <taxon>Bacteria</taxon>
        <taxon>Pseudomonadati</taxon>
        <taxon>Pseudomonadota</taxon>
        <taxon>Alphaproteobacteria</taxon>
        <taxon>Sphingomonadales</taxon>
        <taxon>Erythrobacteraceae</taxon>
        <taxon>Aurantiacibacter</taxon>
    </lineage>
</organism>
<dbReference type="SUPFAM" id="SSF54913">
    <property type="entry name" value="GlnB-like"/>
    <property type="match status" value="1"/>
</dbReference>
<dbReference type="InterPro" id="IPR004323">
    <property type="entry name" value="Ion_tolerance_CutA"/>
</dbReference>
<evidence type="ECO:0000313" key="2">
    <source>
        <dbReference type="EMBL" id="RIV86524.1"/>
    </source>
</evidence>
<protein>
    <submittedName>
        <fullName evidence="2">Divalent-cation tolerance protein CutA</fullName>
    </submittedName>
</protein>
<dbReference type="EMBL" id="QXFL01000003">
    <property type="protein sequence ID" value="RIV86524.1"/>
    <property type="molecule type" value="Genomic_DNA"/>
</dbReference>
<proteinExistence type="inferred from homology"/>
<dbReference type="Gene3D" id="3.30.70.120">
    <property type="match status" value="1"/>
</dbReference>
<comment type="similarity">
    <text evidence="1">Belongs to the CutA family.</text>
</comment>
<dbReference type="GO" id="GO:0010038">
    <property type="term" value="P:response to metal ion"/>
    <property type="evidence" value="ECO:0007669"/>
    <property type="project" value="InterPro"/>
</dbReference>
<keyword evidence="3" id="KW-1185">Reference proteome</keyword>
<dbReference type="Proteomes" id="UP000286576">
    <property type="component" value="Unassembled WGS sequence"/>
</dbReference>
<evidence type="ECO:0000313" key="3">
    <source>
        <dbReference type="Proteomes" id="UP000286576"/>
    </source>
</evidence>
<dbReference type="Pfam" id="PF03091">
    <property type="entry name" value="CutA1"/>
    <property type="match status" value="1"/>
</dbReference>
<dbReference type="InterPro" id="IPR015867">
    <property type="entry name" value="N-reg_PII/ATP_PRibTrfase_C"/>
</dbReference>
<dbReference type="PANTHER" id="PTHR23419:SF8">
    <property type="entry name" value="FI09726P"/>
    <property type="match status" value="1"/>
</dbReference>
<gene>
    <name evidence="2" type="ORF">D2V07_07300</name>
</gene>
<reference evidence="2 3" key="1">
    <citation type="submission" date="2018-08" db="EMBL/GenBank/DDBJ databases">
        <title>Erythrobacter zhengii sp.nov., a bacterium isolated from deep-sea sediment.</title>
        <authorList>
            <person name="Fang C."/>
            <person name="Wu Y.-H."/>
            <person name="Sun C."/>
            <person name="Wang H."/>
            <person name="Cheng H."/>
            <person name="Meng F.-X."/>
            <person name="Wang C.-S."/>
            <person name="Xu X.-W."/>
        </authorList>
    </citation>
    <scope>NUCLEOTIDE SEQUENCE [LARGE SCALE GENOMIC DNA]</scope>
    <source>
        <strain evidence="2 3">V18</strain>
    </source>
</reference>
<comment type="caution">
    <text evidence="2">The sequence shown here is derived from an EMBL/GenBank/DDBJ whole genome shotgun (WGS) entry which is preliminary data.</text>
</comment>
<accession>A0A418NSQ3</accession>
<dbReference type="PANTHER" id="PTHR23419">
    <property type="entry name" value="DIVALENT CATION TOLERANCE CUTA-RELATED"/>
    <property type="match status" value="1"/>
</dbReference>
<dbReference type="AlphaFoldDB" id="A0A418NSQ3"/>
<dbReference type="GO" id="GO:0005507">
    <property type="term" value="F:copper ion binding"/>
    <property type="evidence" value="ECO:0007669"/>
    <property type="project" value="TreeGrafter"/>
</dbReference>
<dbReference type="InterPro" id="IPR011322">
    <property type="entry name" value="N-reg_PII-like_a/b"/>
</dbReference>
<evidence type="ECO:0000256" key="1">
    <source>
        <dbReference type="ARBA" id="ARBA00010169"/>
    </source>
</evidence>
<sequence length="115" mass="12354">MSSQHTFGAALIWSPFGDAEQAREVASTLLEEGLVGCANILPQMLSVFRHEGQVQSSAEVGVLFKTNGALLEAATQRLAQLHPYDTPAICGWMADSAPEATREWLAELSPGGERQ</sequence>
<name>A0A418NSQ3_9SPHN</name>
<dbReference type="OrthoDB" id="37622at2"/>
<dbReference type="RefSeq" id="WP_119586255.1">
    <property type="nucleotide sequence ID" value="NZ_CAWODQ010000022.1"/>
</dbReference>